<dbReference type="RefSeq" id="WP_151176065.1">
    <property type="nucleotide sequence ID" value="NZ_CP042906.1"/>
</dbReference>
<keyword evidence="1" id="KW-0732">Signal</keyword>
<evidence type="ECO:0000256" key="1">
    <source>
        <dbReference type="SAM" id="SignalP"/>
    </source>
</evidence>
<sequence length="138" mass="15068">MTPFALRLSRLSLQAGLVAAIALFSSAQIRADDDTAVETEYLDYHRAIYAAVLCQGAGLEQKGVGDPNAQQIMTAHENLAQAISVSVGDEISAGRRLTLIEQAKAEIRELKKTKGCDDPEMKRVLDIYHTELEPALQE</sequence>
<protein>
    <recommendedName>
        <fullName evidence="4">DUF305 domain-containing protein</fullName>
    </recommendedName>
</protein>
<evidence type="ECO:0000313" key="3">
    <source>
        <dbReference type="Proteomes" id="UP000326202"/>
    </source>
</evidence>
<reference evidence="2 3" key="1">
    <citation type="submission" date="2019-08" db="EMBL/GenBank/DDBJ databases">
        <title>Hyperibacter terrae gen. nov., sp. nov. and Hyperibacter viscosus sp. nov., two new members in the family Rhodospirillaceae isolated from the rhizosphere of Hypericum perforatum.</title>
        <authorList>
            <person name="Noviana Z."/>
        </authorList>
    </citation>
    <scope>NUCLEOTIDE SEQUENCE [LARGE SCALE GENOMIC DNA]</scope>
    <source>
        <strain evidence="2 3">R5913</strain>
    </source>
</reference>
<dbReference type="AlphaFoldDB" id="A0A5J6MEQ0"/>
<organism evidence="2 3">
    <name type="scientific">Hypericibacter terrae</name>
    <dbReference type="NCBI Taxonomy" id="2602015"/>
    <lineage>
        <taxon>Bacteria</taxon>
        <taxon>Pseudomonadati</taxon>
        <taxon>Pseudomonadota</taxon>
        <taxon>Alphaproteobacteria</taxon>
        <taxon>Rhodospirillales</taxon>
        <taxon>Dongiaceae</taxon>
        <taxon>Hypericibacter</taxon>
    </lineage>
</organism>
<dbReference type="OrthoDB" id="9841196at2"/>
<keyword evidence="3" id="KW-1185">Reference proteome</keyword>
<accession>A0A5J6MEQ0</accession>
<evidence type="ECO:0000313" key="2">
    <source>
        <dbReference type="EMBL" id="QEX15631.1"/>
    </source>
</evidence>
<evidence type="ECO:0008006" key="4">
    <source>
        <dbReference type="Google" id="ProtNLM"/>
    </source>
</evidence>
<feature type="signal peptide" evidence="1">
    <location>
        <begin position="1"/>
        <end position="31"/>
    </location>
</feature>
<name>A0A5J6MEQ0_9PROT</name>
<dbReference type="Proteomes" id="UP000326202">
    <property type="component" value="Chromosome"/>
</dbReference>
<proteinExistence type="predicted"/>
<dbReference type="KEGG" id="htq:FRZ44_09180"/>
<feature type="chain" id="PRO_5023854028" description="DUF305 domain-containing protein" evidence="1">
    <location>
        <begin position="32"/>
        <end position="138"/>
    </location>
</feature>
<dbReference type="EMBL" id="CP042906">
    <property type="protein sequence ID" value="QEX15631.1"/>
    <property type="molecule type" value="Genomic_DNA"/>
</dbReference>
<gene>
    <name evidence="2" type="ORF">FRZ44_09180</name>
</gene>